<dbReference type="PANTHER" id="PTHR33337">
    <property type="entry name" value="GFA DOMAIN-CONTAINING PROTEIN"/>
    <property type="match status" value="1"/>
</dbReference>
<gene>
    <name evidence="6" type="ORF">COO09_10160</name>
</gene>
<dbReference type="AlphaFoldDB" id="A0A2A4FW05"/>
<reference evidence="6 7" key="1">
    <citation type="submission" date="2017-09" db="EMBL/GenBank/DDBJ databases">
        <title>The Catabolism of 3,6-Dichlorosalicylic acid is Initiated by the Cytochrome P450 Monooxygenase DsmABC in Rhizorhabdus dicambivorans Ndbn-20.</title>
        <authorList>
            <person name="Na L."/>
        </authorList>
    </citation>
    <scope>NUCLEOTIDE SEQUENCE [LARGE SCALE GENOMIC DNA]</scope>
    <source>
        <strain evidence="6 7">Ndbn-20m</strain>
    </source>
</reference>
<dbReference type="Gene3D" id="3.90.1590.10">
    <property type="entry name" value="glutathione-dependent formaldehyde- activating enzyme (gfa)"/>
    <property type="match status" value="1"/>
</dbReference>
<name>A0A2A4FW05_9SPHN</name>
<comment type="caution">
    <text evidence="6">The sequence shown here is derived from an EMBL/GenBank/DDBJ whole genome shotgun (WGS) entry which is preliminary data.</text>
</comment>
<dbReference type="PROSITE" id="PS51891">
    <property type="entry name" value="CENP_V_GFA"/>
    <property type="match status" value="1"/>
</dbReference>
<keyword evidence="7" id="KW-1185">Reference proteome</keyword>
<dbReference type="OrthoDB" id="7186766at2"/>
<dbReference type="InterPro" id="IPR011057">
    <property type="entry name" value="Mss4-like_sf"/>
</dbReference>
<proteinExistence type="inferred from homology"/>
<accession>A0A2A4FW05</accession>
<dbReference type="PANTHER" id="PTHR33337:SF40">
    <property type="entry name" value="CENP-V_GFA DOMAIN-CONTAINING PROTEIN-RELATED"/>
    <property type="match status" value="1"/>
</dbReference>
<keyword evidence="4" id="KW-0456">Lyase</keyword>
<dbReference type="Proteomes" id="UP000218934">
    <property type="component" value="Unassembled WGS sequence"/>
</dbReference>
<dbReference type="EMBL" id="NWUF01000008">
    <property type="protein sequence ID" value="PCE42356.1"/>
    <property type="molecule type" value="Genomic_DNA"/>
</dbReference>
<keyword evidence="3" id="KW-0862">Zinc</keyword>
<evidence type="ECO:0000259" key="5">
    <source>
        <dbReference type="PROSITE" id="PS51891"/>
    </source>
</evidence>
<dbReference type="KEGG" id="rdi:CMV14_13620"/>
<feature type="domain" description="CENP-V/GFA" evidence="5">
    <location>
        <begin position="20"/>
        <end position="131"/>
    </location>
</feature>
<sequence length="155" mass="16496">MAIATAVACSRVCSRRWPDVHGAGCLCGAVRFTIDADPLAARTCWCRLCQYLGGGTATANICFPSDKVSWTGEIAYHENVADSGNAMRRGFCPACGTPLTSEALSRPHLIFLRIGALDDPNLMGPQATIWTSQAPDWACISTEIPSIDTQPPPVA</sequence>
<evidence type="ECO:0000256" key="1">
    <source>
        <dbReference type="ARBA" id="ARBA00005495"/>
    </source>
</evidence>
<dbReference type="GO" id="GO:0016846">
    <property type="term" value="F:carbon-sulfur lyase activity"/>
    <property type="evidence" value="ECO:0007669"/>
    <property type="project" value="InterPro"/>
</dbReference>
<evidence type="ECO:0000313" key="7">
    <source>
        <dbReference type="Proteomes" id="UP000218934"/>
    </source>
</evidence>
<evidence type="ECO:0000313" key="6">
    <source>
        <dbReference type="EMBL" id="PCE42356.1"/>
    </source>
</evidence>
<organism evidence="6 7">
    <name type="scientific">Rhizorhabdus dicambivorans</name>
    <dbReference type="NCBI Taxonomy" id="1850238"/>
    <lineage>
        <taxon>Bacteria</taxon>
        <taxon>Pseudomonadati</taxon>
        <taxon>Pseudomonadota</taxon>
        <taxon>Alphaproteobacteria</taxon>
        <taxon>Sphingomonadales</taxon>
        <taxon>Sphingomonadaceae</taxon>
        <taxon>Rhizorhabdus</taxon>
    </lineage>
</organism>
<comment type="similarity">
    <text evidence="1">Belongs to the Gfa family.</text>
</comment>
<evidence type="ECO:0000256" key="2">
    <source>
        <dbReference type="ARBA" id="ARBA00022723"/>
    </source>
</evidence>
<dbReference type="Pfam" id="PF04828">
    <property type="entry name" value="GFA"/>
    <property type="match status" value="1"/>
</dbReference>
<dbReference type="SUPFAM" id="SSF51316">
    <property type="entry name" value="Mss4-like"/>
    <property type="match status" value="1"/>
</dbReference>
<evidence type="ECO:0000256" key="4">
    <source>
        <dbReference type="ARBA" id="ARBA00023239"/>
    </source>
</evidence>
<protein>
    <submittedName>
        <fullName evidence="6">Aldehyde-activating protein</fullName>
    </submittedName>
</protein>
<keyword evidence="2" id="KW-0479">Metal-binding</keyword>
<evidence type="ECO:0000256" key="3">
    <source>
        <dbReference type="ARBA" id="ARBA00022833"/>
    </source>
</evidence>
<dbReference type="InterPro" id="IPR006913">
    <property type="entry name" value="CENP-V/GFA"/>
</dbReference>
<dbReference type="GO" id="GO:0046872">
    <property type="term" value="F:metal ion binding"/>
    <property type="evidence" value="ECO:0007669"/>
    <property type="project" value="UniProtKB-KW"/>
</dbReference>